<sequence length="137" mass="15064">MATRLNPYLSFDGDARQAMEFYKEVFGGTLLLNTYGEFGQENTPLADKIMHGMLETPSGFTLMGADGAPGEEYKPGNNFSVALTGDDDAELRGYWEKLSVGGSVSVPLDKQMWGDVFGMCTDRFGIQWMVNIIQAQS</sequence>
<organism evidence="2 3">
    <name type="scientific">Streptomyces xiangluensis</name>
    <dbReference type="NCBI Taxonomy" id="2665720"/>
    <lineage>
        <taxon>Bacteria</taxon>
        <taxon>Bacillati</taxon>
        <taxon>Actinomycetota</taxon>
        <taxon>Actinomycetes</taxon>
        <taxon>Kitasatosporales</taxon>
        <taxon>Streptomycetaceae</taxon>
        <taxon>Streptomyces</taxon>
    </lineage>
</organism>
<dbReference type="SUPFAM" id="SSF54593">
    <property type="entry name" value="Glyoxalase/Bleomycin resistance protein/Dihydroxybiphenyl dioxygenase"/>
    <property type="match status" value="1"/>
</dbReference>
<dbReference type="Pfam" id="PF00903">
    <property type="entry name" value="Glyoxalase"/>
    <property type="match status" value="1"/>
</dbReference>
<dbReference type="Gene3D" id="3.10.180.10">
    <property type="entry name" value="2,3-Dihydroxybiphenyl 1,2-Dioxygenase, domain 1"/>
    <property type="match status" value="1"/>
</dbReference>
<evidence type="ECO:0000313" key="2">
    <source>
        <dbReference type="EMBL" id="MFC4465559.1"/>
    </source>
</evidence>
<name>A0ABV8YJV1_9ACTN</name>
<accession>A0ABV8YJV1</accession>
<dbReference type="InterPro" id="IPR028973">
    <property type="entry name" value="PhnB-like"/>
</dbReference>
<dbReference type="InterPro" id="IPR004360">
    <property type="entry name" value="Glyas_Fos-R_dOase_dom"/>
</dbReference>
<dbReference type="CDD" id="cd06588">
    <property type="entry name" value="PhnB_like"/>
    <property type="match status" value="1"/>
</dbReference>
<comment type="caution">
    <text evidence="2">The sequence shown here is derived from an EMBL/GenBank/DDBJ whole genome shotgun (WGS) entry which is preliminary data.</text>
</comment>
<evidence type="ECO:0000259" key="1">
    <source>
        <dbReference type="Pfam" id="PF00903"/>
    </source>
</evidence>
<dbReference type="PANTHER" id="PTHR33990:SF1">
    <property type="entry name" value="PROTEIN YJDN"/>
    <property type="match status" value="1"/>
</dbReference>
<evidence type="ECO:0000313" key="3">
    <source>
        <dbReference type="Proteomes" id="UP001596012"/>
    </source>
</evidence>
<dbReference type="Proteomes" id="UP001596012">
    <property type="component" value="Unassembled WGS sequence"/>
</dbReference>
<keyword evidence="3" id="KW-1185">Reference proteome</keyword>
<feature type="domain" description="Glyoxalase/fosfomycin resistance/dioxygenase" evidence="1">
    <location>
        <begin position="4"/>
        <end position="130"/>
    </location>
</feature>
<protein>
    <submittedName>
        <fullName evidence="2">VOC family protein</fullName>
    </submittedName>
</protein>
<dbReference type="PANTHER" id="PTHR33990">
    <property type="entry name" value="PROTEIN YJDN-RELATED"/>
    <property type="match status" value="1"/>
</dbReference>
<dbReference type="RefSeq" id="WP_386341620.1">
    <property type="nucleotide sequence ID" value="NZ_JBHSFG010000020.1"/>
</dbReference>
<proteinExistence type="predicted"/>
<reference evidence="3" key="1">
    <citation type="journal article" date="2019" name="Int. J. Syst. Evol. Microbiol.">
        <title>The Global Catalogue of Microorganisms (GCM) 10K type strain sequencing project: providing services to taxonomists for standard genome sequencing and annotation.</title>
        <authorList>
            <consortium name="The Broad Institute Genomics Platform"/>
            <consortium name="The Broad Institute Genome Sequencing Center for Infectious Disease"/>
            <person name="Wu L."/>
            <person name="Ma J."/>
        </authorList>
    </citation>
    <scope>NUCLEOTIDE SEQUENCE [LARGE SCALE GENOMIC DNA]</scope>
    <source>
        <strain evidence="3">DT43</strain>
    </source>
</reference>
<gene>
    <name evidence="2" type="ORF">ACFPH6_13635</name>
</gene>
<dbReference type="EMBL" id="JBHSFG010000020">
    <property type="protein sequence ID" value="MFC4465559.1"/>
    <property type="molecule type" value="Genomic_DNA"/>
</dbReference>
<dbReference type="InterPro" id="IPR029068">
    <property type="entry name" value="Glyas_Bleomycin-R_OHBP_Dase"/>
</dbReference>